<reference evidence="1" key="2">
    <citation type="submission" date="2020-02" db="EMBL/GenBank/DDBJ databases">
        <authorList>
            <person name="Matsumoto Y."/>
            <person name="Kinjo T."/>
            <person name="Motooka D."/>
            <person name="Nabeya D."/>
            <person name="Jung N."/>
            <person name="Uechi K."/>
            <person name="Horii T."/>
            <person name="Iida T."/>
            <person name="Fujita J."/>
            <person name="Nakamura S."/>
        </authorList>
    </citation>
    <scope>NUCLEOTIDE SEQUENCE</scope>
    <source>
        <strain evidence="1">JCM 12375</strain>
    </source>
</reference>
<keyword evidence="3" id="KW-1185">Reference proteome</keyword>
<evidence type="ECO:0000313" key="2">
    <source>
        <dbReference type="EMBL" id="BDY31037.1"/>
    </source>
</evidence>
<sequence>MHEKPGTGLSRRQLEYELRWMLRQQPSDPGKLAEFLGDVMVTLIDCNNKALRREVTDTAIDPPAVS</sequence>
<accession>A0AAI8TYR5</accession>
<protein>
    <submittedName>
        <fullName evidence="2">Uncharacterized protein</fullName>
    </submittedName>
</protein>
<evidence type="ECO:0000313" key="4">
    <source>
        <dbReference type="Proteomes" id="UP001241092"/>
    </source>
</evidence>
<reference evidence="2" key="3">
    <citation type="submission" date="2023-03" db="EMBL/GenBank/DDBJ databases">
        <title>Draft genome sequence of a Mycolicibacterium mageritense strain H4_3_1 isolated from a hybrid biological-inorganic system reactor.</title>
        <authorList>
            <person name="Feng X."/>
            <person name="Kazama D."/>
            <person name="Sato K."/>
            <person name="Kobayashi H."/>
        </authorList>
    </citation>
    <scope>NUCLEOTIDE SEQUENCE</scope>
    <source>
        <strain evidence="2">H4_3_1</strain>
    </source>
</reference>
<proteinExistence type="predicted"/>
<name>A0AAI8TYR5_MYCME</name>
<organism evidence="2 4">
    <name type="scientific">Mycolicibacterium mageritense</name>
    <name type="common">Mycobacterium mageritense</name>
    <dbReference type="NCBI Taxonomy" id="53462"/>
    <lineage>
        <taxon>Bacteria</taxon>
        <taxon>Bacillati</taxon>
        <taxon>Actinomycetota</taxon>
        <taxon>Actinomycetes</taxon>
        <taxon>Mycobacteriales</taxon>
        <taxon>Mycobacteriaceae</taxon>
        <taxon>Mycolicibacterium</taxon>
    </lineage>
</organism>
<dbReference type="Proteomes" id="UP001241092">
    <property type="component" value="Chromosome"/>
</dbReference>
<gene>
    <name evidence="2" type="ORF">hbim_04989</name>
    <name evidence="1" type="ORF">MMAGJ_54940</name>
</gene>
<reference evidence="1 3" key="1">
    <citation type="journal article" date="2019" name="Emerg. Microbes Infect.">
        <title>Comprehensive subspecies identification of 175 nontuberculous mycobacteria species based on 7547 genomic profiles.</title>
        <authorList>
            <person name="Matsumoto Y."/>
            <person name="Kinjo T."/>
            <person name="Motooka D."/>
            <person name="Nabeya D."/>
            <person name="Jung N."/>
            <person name="Uechi K."/>
            <person name="Horii T."/>
            <person name="Iida T."/>
            <person name="Fujita J."/>
            <person name="Nakamura S."/>
        </authorList>
    </citation>
    <scope>NUCLEOTIDE SEQUENCE [LARGE SCALE GENOMIC DNA]</scope>
    <source>
        <strain evidence="1 3">JCM 12375</strain>
    </source>
</reference>
<dbReference type="EMBL" id="AP027452">
    <property type="protein sequence ID" value="BDY31037.1"/>
    <property type="molecule type" value="Genomic_DNA"/>
</dbReference>
<dbReference type="EMBL" id="AP022567">
    <property type="protein sequence ID" value="BBX36212.1"/>
    <property type="molecule type" value="Genomic_DNA"/>
</dbReference>
<dbReference type="RefSeq" id="WP_036436721.1">
    <property type="nucleotide sequence ID" value="NZ_AP022567.1"/>
</dbReference>
<evidence type="ECO:0000313" key="1">
    <source>
        <dbReference type="EMBL" id="BBX36212.1"/>
    </source>
</evidence>
<dbReference type="Proteomes" id="UP000465622">
    <property type="component" value="Chromosome"/>
</dbReference>
<evidence type="ECO:0000313" key="3">
    <source>
        <dbReference type="Proteomes" id="UP000465622"/>
    </source>
</evidence>
<dbReference type="AlphaFoldDB" id="A0AAI8TYR5"/>